<evidence type="ECO:0000256" key="4">
    <source>
        <dbReference type="ARBA" id="ARBA00022807"/>
    </source>
</evidence>
<keyword evidence="4" id="KW-0788">Thiol protease</keyword>
<evidence type="ECO:0000259" key="6">
    <source>
        <dbReference type="PROSITE" id="PS51935"/>
    </source>
</evidence>
<dbReference type="RefSeq" id="WP_281891943.1">
    <property type="nucleotide sequence ID" value="NZ_BSDI01000001.1"/>
</dbReference>
<evidence type="ECO:0000313" key="7">
    <source>
        <dbReference type="EMBL" id="GLH95083.1"/>
    </source>
</evidence>
<feature type="chain" id="PRO_5046304458" description="NlpC/P60 domain-containing protein" evidence="5">
    <location>
        <begin position="26"/>
        <end position="319"/>
    </location>
</feature>
<feature type="domain" description="NlpC/P60" evidence="6">
    <location>
        <begin position="204"/>
        <end position="319"/>
    </location>
</feature>
<keyword evidence="3" id="KW-0378">Hydrolase</keyword>
<comment type="similarity">
    <text evidence="1">Belongs to the peptidase C40 family.</text>
</comment>
<dbReference type="InterPro" id="IPR038765">
    <property type="entry name" value="Papain-like_cys_pep_sf"/>
</dbReference>
<evidence type="ECO:0000313" key="8">
    <source>
        <dbReference type="Proteomes" id="UP001144280"/>
    </source>
</evidence>
<sequence>MSLRGLVLLATAVFAGLLPATPVHAAPSVDEIEKQIDAQWEQLEPVIEQYNKVHNQLAANQKKATELEKKIQPLSLQADLASLRIGSIASRYYMTGPGSDLNALLASGSTTTFVDQLTILDRLASQENAQVADVVEARDKYASEKEKLDSLIEQQKQQDTELAARKKTIDGEIDRLQKLRESAYGSSTSGGALRIGPCPAEYIGGAAGTAVKTACAQIGKPYVWGADGPGSFDCSGLTQFSWGKAGVGLAHHAATQWKQGAVVSRANARPGDLVFFYSDLHHVGLYVGKGLMVHAPQPGKPVRMANIDTMPVAGFRRPS</sequence>
<name>A0ABQ5QKV2_9ACTN</name>
<keyword evidence="2" id="KW-0645">Protease</keyword>
<dbReference type="SUPFAM" id="SSF54001">
    <property type="entry name" value="Cysteine proteinases"/>
    <property type="match status" value="1"/>
</dbReference>
<dbReference type="Pfam" id="PF00877">
    <property type="entry name" value="NLPC_P60"/>
    <property type="match status" value="1"/>
</dbReference>
<dbReference type="PROSITE" id="PS51935">
    <property type="entry name" value="NLPC_P60"/>
    <property type="match status" value="1"/>
</dbReference>
<evidence type="ECO:0000256" key="1">
    <source>
        <dbReference type="ARBA" id="ARBA00007074"/>
    </source>
</evidence>
<protein>
    <recommendedName>
        <fullName evidence="6">NlpC/P60 domain-containing protein</fullName>
    </recommendedName>
</protein>
<dbReference type="InterPro" id="IPR051794">
    <property type="entry name" value="PG_Endopeptidase_C40"/>
</dbReference>
<dbReference type="PANTHER" id="PTHR47359">
    <property type="entry name" value="PEPTIDOGLYCAN DL-ENDOPEPTIDASE CWLO"/>
    <property type="match status" value="1"/>
</dbReference>
<dbReference type="Gene3D" id="6.10.250.3150">
    <property type="match status" value="1"/>
</dbReference>
<dbReference type="PANTHER" id="PTHR47359:SF3">
    <property type="entry name" value="NLP_P60 DOMAIN-CONTAINING PROTEIN-RELATED"/>
    <property type="match status" value="1"/>
</dbReference>
<gene>
    <name evidence="7" type="ORF">Pa4123_03550</name>
</gene>
<accession>A0ABQ5QKV2</accession>
<keyword evidence="8" id="KW-1185">Reference proteome</keyword>
<comment type="caution">
    <text evidence="7">The sequence shown here is derived from an EMBL/GenBank/DDBJ whole genome shotgun (WGS) entry which is preliminary data.</text>
</comment>
<organism evidence="7 8">
    <name type="scientific">Phytohabitans aurantiacus</name>
    <dbReference type="NCBI Taxonomy" id="3016789"/>
    <lineage>
        <taxon>Bacteria</taxon>
        <taxon>Bacillati</taxon>
        <taxon>Actinomycetota</taxon>
        <taxon>Actinomycetes</taxon>
        <taxon>Micromonosporales</taxon>
        <taxon>Micromonosporaceae</taxon>
    </lineage>
</organism>
<evidence type="ECO:0000256" key="5">
    <source>
        <dbReference type="SAM" id="SignalP"/>
    </source>
</evidence>
<feature type="signal peptide" evidence="5">
    <location>
        <begin position="1"/>
        <end position="25"/>
    </location>
</feature>
<keyword evidence="5" id="KW-0732">Signal</keyword>
<reference evidence="7" key="1">
    <citation type="submission" date="2022-12" db="EMBL/GenBank/DDBJ databases">
        <title>New Phytohabitans aurantiacus sp. RD004123 nov., an actinomycete isolated from soil.</title>
        <authorList>
            <person name="Triningsih D.W."/>
            <person name="Harunari E."/>
            <person name="Igarashi Y."/>
        </authorList>
    </citation>
    <scope>NUCLEOTIDE SEQUENCE</scope>
    <source>
        <strain evidence="7">RD004123</strain>
    </source>
</reference>
<dbReference type="Gene3D" id="3.90.1720.10">
    <property type="entry name" value="endopeptidase domain like (from Nostoc punctiforme)"/>
    <property type="match status" value="1"/>
</dbReference>
<evidence type="ECO:0000256" key="2">
    <source>
        <dbReference type="ARBA" id="ARBA00022670"/>
    </source>
</evidence>
<evidence type="ECO:0000256" key="3">
    <source>
        <dbReference type="ARBA" id="ARBA00022801"/>
    </source>
</evidence>
<proteinExistence type="inferred from homology"/>
<dbReference type="InterPro" id="IPR000064">
    <property type="entry name" value="NLP_P60_dom"/>
</dbReference>
<dbReference type="Proteomes" id="UP001144280">
    <property type="component" value="Unassembled WGS sequence"/>
</dbReference>
<dbReference type="EMBL" id="BSDI01000001">
    <property type="protein sequence ID" value="GLH95083.1"/>
    <property type="molecule type" value="Genomic_DNA"/>
</dbReference>